<dbReference type="RefSeq" id="WP_078665602.1">
    <property type="nucleotide sequence ID" value="NZ_FUXM01000016.1"/>
</dbReference>
<organism evidence="1 2">
    <name type="scientific">Carboxydocella sporoproducens DSM 16521</name>
    <dbReference type="NCBI Taxonomy" id="1121270"/>
    <lineage>
        <taxon>Bacteria</taxon>
        <taxon>Bacillati</taxon>
        <taxon>Bacillota</taxon>
        <taxon>Clostridia</taxon>
        <taxon>Eubacteriales</taxon>
        <taxon>Clostridiales Family XVI. Incertae Sedis</taxon>
        <taxon>Carboxydocella</taxon>
    </lineage>
</organism>
<evidence type="ECO:0000313" key="1">
    <source>
        <dbReference type="EMBL" id="SJZ98987.1"/>
    </source>
</evidence>
<dbReference type="AlphaFoldDB" id="A0A1T4Q5Z6"/>
<protein>
    <submittedName>
        <fullName evidence="1">Uncharacterized protein</fullName>
    </submittedName>
</protein>
<dbReference type="OrthoDB" id="9811971at2"/>
<name>A0A1T4Q5Z6_9FIRM</name>
<gene>
    <name evidence="1" type="ORF">SAMN02745885_01537</name>
</gene>
<dbReference type="EMBL" id="FUXM01000016">
    <property type="protein sequence ID" value="SJZ98987.1"/>
    <property type="molecule type" value="Genomic_DNA"/>
</dbReference>
<accession>A0A1T4Q5Z6</accession>
<reference evidence="2" key="1">
    <citation type="submission" date="2017-02" db="EMBL/GenBank/DDBJ databases">
        <authorList>
            <person name="Varghese N."/>
            <person name="Submissions S."/>
        </authorList>
    </citation>
    <scope>NUCLEOTIDE SEQUENCE [LARGE SCALE GENOMIC DNA]</scope>
    <source>
        <strain evidence="2">DSM 16521</strain>
    </source>
</reference>
<dbReference type="Pfam" id="PF06949">
    <property type="entry name" value="DUF1292"/>
    <property type="match status" value="1"/>
</dbReference>
<keyword evidence="2" id="KW-1185">Reference proteome</keyword>
<dbReference type="InterPro" id="IPR009711">
    <property type="entry name" value="UPF0473"/>
</dbReference>
<evidence type="ECO:0000313" key="2">
    <source>
        <dbReference type="Proteomes" id="UP000189933"/>
    </source>
</evidence>
<sequence length="87" mass="10216">MVDEREDVIILEDEEGNEHQFEIIDVFEMDDNRYAVLQAVDNEEEAVILKVITEDGEDILVDIEDDEEFDRAAEYWEASLEAEDFED</sequence>
<proteinExistence type="predicted"/>
<dbReference type="Proteomes" id="UP000189933">
    <property type="component" value="Unassembled WGS sequence"/>
</dbReference>